<evidence type="ECO:0000313" key="1">
    <source>
        <dbReference type="EMBL" id="BBJ46743.1"/>
    </source>
</evidence>
<organism evidence="1 2">
    <name type="scientific">Streptomyces antimycoticus</name>
    <dbReference type="NCBI Taxonomy" id="68175"/>
    <lineage>
        <taxon>Bacteria</taxon>
        <taxon>Bacillati</taxon>
        <taxon>Actinomycetota</taxon>
        <taxon>Actinomycetes</taxon>
        <taxon>Kitasatosporales</taxon>
        <taxon>Streptomycetaceae</taxon>
        <taxon>Streptomyces</taxon>
        <taxon>Streptomyces violaceusniger group</taxon>
    </lineage>
</organism>
<name>A0A499UXE2_9ACTN</name>
<reference evidence="1 2" key="1">
    <citation type="journal article" date="2020" name="Int. J. Syst. Evol. Microbiol.">
        <title>Reclassification of Streptomyces castelarensis and Streptomyces sporoclivatus as later heterotypic synonyms of Streptomyces antimycoticus.</title>
        <authorList>
            <person name="Komaki H."/>
            <person name="Tamura T."/>
        </authorList>
    </citation>
    <scope>NUCLEOTIDE SEQUENCE [LARGE SCALE GENOMIC DNA]</scope>
    <source>
        <strain evidence="1 2">NBRC 100767</strain>
    </source>
</reference>
<gene>
    <name evidence="1" type="ORF">SSPO_094610</name>
</gene>
<proteinExistence type="predicted"/>
<sequence>MIGQAMQRVDGPLKVAGRAAYAYEHWEAGQPLYGFIVGATIGKGRIIEIDSGTPKAHPGCAW</sequence>
<protein>
    <recommendedName>
        <fullName evidence="3">Aldehyde oxidase/xanthine dehydrogenase a/b hammerhead domain-containing protein</fullName>
    </recommendedName>
</protein>
<dbReference type="Proteomes" id="UP000463951">
    <property type="component" value="Chromosome"/>
</dbReference>
<evidence type="ECO:0008006" key="3">
    <source>
        <dbReference type="Google" id="ProtNLM"/>
    </source>
</evidence>
<dbReference type="AlphaFoldDB" id="A0A499UXE2"/>
<dbReference type="Gene3D" id="3.90.1170.50">
    <property type="entry name" value="Aldehyde oxidase/xanthine dehydrogenase, a/b hammerhead"/>
    <property type="match status" value="1"/>
</dbReference>
<dbReference type="EMBL" id="AP019620">
    <property type="protein sequence ID" value="BBJ46743.1"/>
    <property type="molecule type" value="Genomic_DNA"/>
</dbReference>
<evidence type="ECO:0000313" key="2">
    <source>
        <dbReference type="Proteomes" id="UP000463951"/>
    </source>
</evidence>
<dbReference type="SUPFAM" id="SSF54665">
    <property type="entry name" value="CO dehydrogenase molybdoprotein N-domain-like"/>
    <property type="match status" value="1"/>
</dbReference>
<dbReference type="InterPro" id="IPR036856">
    <property type="entry name" value="Ald_Oxase/Xan_DH_a/b_sf"/>
</dbReference>
<accession>A0A499UXE2</accession>